<evidence type="ECO:0000313" key="7">
    <source>
        <dbReference type="EMBL" id="KAK4422411.1"/>
    </source>
</evidence>
<reference evidence="7" key="2">
    <citation type="journal article" date="2024" name="Plant">
        <title>Genomic evolution and insights into agronomic trait innovations of Sesamum species.</title>
        <authorList>
            <person name="Miao H."/>
            <person name="Wang L."/>
            <person name="Qu L."/>
            <person name="Liu H."/>
            <person name="Sun Y."/>
            <person name="Le M."/>
            <person name="Wang Q."/>
            <person name="Wei S."/>
            <person name="Zheng Y."/>
            <person name="Lin W."/>
            <person name="Duan Y."/>
            <person name="Cao H."/>
            <person name="Xiong S."/>
            <person name="Wang X."/>
            <person name="Wei L."/>
            <person name="Li C."/>
            <person name="Ma Q."/>
            <person name="Ju M."/>
            <person name="Zhao R."/>
            <person name="Li G."/>
            <person name="Mu C."/>
            <person name="Tian Q."/>
            <person name="Mei H."/>
            <person name="Zhang T."/>
            <person name="Gao T."/>
            <person name="Zhang H."/>
        </authorList>
    </citation>
    <scope>NUCLEOTIDE SEQUENCE</scope>
    <source>
        <strain evidence="7">3651</strain>
    </source>
</reference>
<dbReference type="InterPro" id="IPR013024">
    <property type="entry name" value="GGCT-like"/>
</dbReference>
<feature type="domain" description="Gamma-glutamylcyclotransferase AIG2-like" evidence="6">
    <location>
        <begin position="18"/>
        <end position="129"/>
    </location>
</feature>
<dbReference type="InterPro" id="IPR036568">
    <property type="entry name" value="GGCT-like_sf"/>
</dbReference>
<dbReference type="PANTHER" id="PTHR31544">
    <property type="entry name" value="AIG2-LIKE PROTEIN D"/>
    <property type="match status" value="1"/>
</dbReference>
<comment type="function">
    <text evidence="1">Putative gamma-glutamylcyclotransferase.</text>
</comment>
<evidence type="ECO:0000256" key="5">
    <source>
        <dbReference type="ARBA" id="ARBA00030602"/>
    </source>
</evidence>
<evidence type="ECO:0000256" key="1">
    <source>
        <dbReference type="ARBA" id="ARBA00002782"/>
    </source>
</evidence>
<keyword evidence="3" id="KW-0808">Transferase</keyword>
<dbReference type="AlphaFoldDB" id="A0AAE1Y269"/>
<dbReference type="SUPFAM" id="SSF110857">
    <property type="entry name" value="Gamma-glutamyl cyclotransferase-like"/>
    <property type="match status" value="1"/>
</dbReference>
<dbReference type="CDD" id="cd06661">
    <property type="entry name" value="GGCT_like"/>
    <property type="match status" value="1"/>
</dbReference>
<keyword evidence="8" id="KW-1185">Reference proteome</keyword>
<dbReference type="Pfam" id="PF06094">
    <property type="entry name" value="GGACT"/>
    <property type="match status" value="1"/>
</dbReference>
<evidence type="ECO:0000256" key="2">
    <source>
        <dbReference type="ARBA" id="ARBA00008861"/>
    </source>
</evidence>
<evidence type="ECO:0000313" key="8">
    <source>
        <dbReference type="Proteomes" id="UP001293254"/>
    </source>
</evidence>
<dbReference type="PANTHER" id="PTHR31544:SF2">
    <property type="entry name" value="AIG2-LIKE PROTEIN D"/>
    <property type="match status" value="1"/>
</dbReference>
<dbReference type="InterPro" id="IPR009288">
    <property type="entry name" value="AIG2-like_dom"/>
</dbReference>
<dbReference type="Gene3D" id="3.10.490.10">
    <property type="entry name" value="Gamma-glutamyl cyclotransferase-like"/>
    <property type="match status" value="1"/>
</dbReference>
<dbReference type="Gene3D" id="6.10.250.210">
    <property type="match status" value="1"/>
</dbReference>
<evidence type="ECO:0000256" key="4">
    <source>
        <dbReference type="ARBA" id="ARBA00023315"/>
    </source>
</evidence>
<proteinExistence type="inferred from homology"/>
<name>A0AAE1Y269_9LAMI</name>
<gene>
    <name evidence="7" type="ORF">Salat_1823400</name>
</gene>
<dbReference type="InterPro" id="IPR045038">
    <property type="entry name" value="AIG2-like"/>
</dbReference>
<sequence length="201" mass="22603">MGSSSFTAATPAPPVSNVFVYGSLLADDVVRVLLNRVPPSSPAVLPHYQRFSIKACVYPAIVPAQDKKVNGKVLFGITPPELYILDAFEDVEYERTTADVLFKDGSKNLQADIYVWVNKTDPNLCGEWDFEEWKLLHMEDFLKMTKAFMEEMELPDSKTGVATIFCLVRSFRLKFSSPFADYTQSVAALQRASLIRIVECF</sequence>
<accession>A0AAE1Y269</accession>
<keyword evidence="4" id="KW-0012">Acyltransferase</keyword>
<dbReference type="GO" id="GO:0016746">
    <property type="term" value="F:acyltransferase activity"/>
    <property type="evidence" value="ECO:0007669"/>
    <property type="project" value="UniProtKB-KW"/>
</dbReference>
<evidence type="ECO:0000259" key="6">
    <source>
        <dbReference type="Pfam" id="PF06094"/>
    </source>
</evidence>
<dbReference type="EMBL" id="JACGWO010000007">
    <property type="protein sequence ID" value="KAK4422411.1"/>
    <property type="molecule type" value="Genomic_DNA"/>
</dbReference>
<reference evidence="7" key="1">
    <citation type="submission" date="2020-06" db="EMBL/GenBank/DDBJ databases">
        <authorList>
            <person name="Li T."/>
            <person name="Hu X."/>
            <person name="Zhang T."/>
            <person name="Song X."/>
            <person name="Zhang H."/>
            <person name="Dai N."/>
            <person name="Sheng W."/>
            <person name="Hou X."/>
            <person name="Wei L."/>
        </authorList>
    </citation>
    <scope>NUCLEOTIDE SEQUENCE</scope>
    <source>
        <strain evidence="7">3651</strain>
        <tissue evidence="7">Leaf</tissue>
    </source>
</reference>
<dbReference type="Proteomes" id="UP001293254">
    <property type="component" value="Unassembled WGS sequence"/>
</dbReference>
<comment type="caution">
    <text evidence="7">The sequence shown here is derived from an EMBL/GenBank/DDBJ whole genome shotgun (WGS) entry which is preliminary data.</text>
</comment>
<protein>
    <recommendedName>
        <fullName evidence="5">Putative gamma-glutamylcyclotransferase</fullName>
    </recommendedName>
</protein>
<comment type="similarity">
    <text evidence="2">Belongs to the gamma-glutamylcyclotransferase family.</text>
</comment>
<evidence type="ECO:0000256" key="3">
    <source>
        <dbReference type="ARBA" id="ARBA00022679"/>
    </source>
</evidence>
<organism evidence="7 8">
    <name type="scientific">Sesamum alatum</name>
    <dbReference type="NCBI Taxonomy" id="300844"/>
    <lineage>
        <taxon>Eukaryota</taxon>
        <taxon>Viridiplantae</taxon>
        <taxon>Streptophyta</taxon>
        <taxon>Embryophyta</taxon>
        <taxon>Tracheophyta</taxon>
        <taxon>Spermatophyta</taxon>
        <taxon>Magnoliopsida</taxon>
        <taxon>eudicotyledons</taxon>
        <taxon>Gunneridae</taxon>
        <taxon>Pentapetalae</taxon>
        <taxon>asterids</taxon>
        <taxon>lamiids</taxon>
        <taxon>Lamiales</taxon>
        <taxon>Pedaliaceae</taxon>
        <taxon>Sesamum</taxon>
    </lineage>
</organism>